<evidence type="ECO:0000256" key="2">
    <source>
        <dbReference type="ARBA" id="ARBA00022475"/>
    </source>
</evidence>
<evidence type="ECO:0000256" key="6">
    <source>
        <dbReference type="SAM" id="Phobius"/>
    </source>
</evidence>
<name>A0A1L5FE18_CLOKL</name>
<dbReference type="AlphaFoldDB" id="A0A1L5FE18"/>
<dbReference type="PROSITE" id="PS51257">
    <property type="entry name" value="PROKAR_LIPOPROTEIN"/>
    <property type="match status" value="1"/>
</dbReference>
<dbReference type="Pfam" id="PF03772">
    <property type="entry name" value="Competence"/>
    <property type="match status" value="1"/>
</dbReference>
<proteinExistence type="predicted"/>
<evidence type="ECO:0000313" key="9">
    <source>
        <dbReference type="Proteomes" id="UP000184604"/>
    </source>
</evidence>
<feature type="transmembrane region" description="Helical" evidence="6">
    <location>
        <begin position="427"/>
        <end position="447"/>
    </location>
</feature>
<dbReference type="GO" id="GO:0005886">
    <property type="term" value="C:plasma membrane"/>
    <property type="evidence" value="ECO:0007669"/>
    <property type="project" value="UniProtKB-SubCell"/>
</dbReference>
<evidence type="ECO:0000256" key="1">
    <source>
        <dbReference type="ARBA" id="ARBA00004651"/>
    </source>
</evidence>
<feature type="domain" description="ComEC/Rec2-related protein" evidence="7">
    <location>
        <begin position="173"/>
        <end position="417"/>
    </location>
</feature>
<sequence length="595" mass="69117">MKRPLVFHSISLAAGCISAITFLDNIFIAAVLAVSFFIMILLTLEIKFCILNMLFFIFGVLSFNVYFYVDIKEATEIRVVEKKDYYFIGDFKGRKIVLNGKVNLLQEGQKIEAQGSFKRNAYIEKGIVGNYTLEQYKVCKHDIIHGIYEFKRNIYEKFKESIGEGRAAMVMSLCYGETDYMSEGQMEEFQKLGIIHAVSVSGFHMVIIYKTLEFIFGLKMAVGISILYVIFTGMGAATMRSFIMILIFKLSKIFLKEYDSISSLSLSALLLMAVKPYYIVNIGFGLSFLATLGIILYNERIYRKLFKLPSKIASNISLSLSSQIFSMPYIAFTIENFSLGFIIGNLFLIPLFSVIVILGNSALCLYFIKPVFKVISWAINFIFILEEALNAIILKFCPDIIYLKYIDGVIIIITYISFLMYRYEHKSFKYIPVICAALVFFQSYNFFPTITFMNNNNGEAVIIRKGFNKIFICNYDYINTRWIRDIKDNEQIEKVVTNPQKNFICRLDKHIYLKVYDNLDTSMKIKFYNENKEFNFLLTKYYKDHIEVFKKDNCIYIPKIKLPNKYINESYKKYSLNDEESVGYGIILNRLFRIK</sequence>
<dbReference type="NCBIfam" id="TIGR00360">
    <property type="entry name" value="ComEC_N-term"/>
    <property type="match status" value="1"/>
</dbReference>
<keyword evidence="5 6" id="KW-0472">Membrane</keyword>
<evidence type="ECO:0000259" key="7">
    <source>
        <dbReference type="Pfam" id="PF03772"/>
    </source>
</evidence>
<gene>
    <name evidence="8" type="ORF">BS101_05715</name>
</gene>
<protein>
    <submittedName>
        <fullName evidence="8">Competence protein</fullName>
    </submittedName>
</protein>
<feature type="transmembrane region" description="Helical" evidence="6">
    <location>
        <begin position="50"/>
        <end position="69"/>
    </location>
</feature>
<dbReference type="InterPro" id="IPR052159">
    <property type="entry name" value="Competence_DNA_uptake"/>
</dbReference>
<feature type="transmembrane region" description="Helical" evidence="6">
    <location>
        <begin position="374"/>
        <end position="394"/>
    </location>
</feature>
<keyword evidence="2" id="KW-1003">Cell membrane</keyword>
<evidence type="ECO:0000256" key="5">
    <source>
        <dbReference type="ARBA" id="ARBA00023136"/>
    </source>
</evidence>
<keyword evidence="3 6" id="KW-0812">Transmembrane</keyword>
<feature type="transmembrane region" description="Helical" evidence="6">
    <location>
        <begin position="224"/>
        <end position="248"/>
    </location>
</feature>
<dbReference type="PANTHER" id="PTHR30619">
    <property type="entry name" value="DNA INTERNALIZATION/COMPETENCE PROTEIN COMEC/REC2"/>
    <property type="match status" value="1"/>
</dbReference>
<feature type="transmembrane region" description="Helical" evidence="6">
    <location>
        <begin position="12"/>
        <end position="44"/>
    </location>
</feature>
<comment type="subcellular location">
    <subcellularLocation>
        <location evidence="1">Cell membrane</location>
        <topology evidence="1">Multi-pass membrane protein</topology>
    </subcellularLocation>
</comment>
<dbReference type="EMBL" id="CP018335">
    <property type="protein sequence ID" value="APM41203.1"/>
    <property type="molecule type" value="Genomic_DNA"/>
</dbReference>
<accession>A0A1L5FE18</accession>
<organism evidence="8 9">
    <name type="scientific">Clostridium kluyveri</name>
    <dbReference type="NCBI Taxonomy" id="1534"/>
    <lineage>
        <taxon>Bacteria</taxon>
        <taxon>Bacillati</taxon>
        <taxon>Bacillota</taxon>
        <taxon>Clostridia</taxon>
        <taxon>Eubacteriales</taxon>
        <taxon>Clostridiaceae</taxon>
        <taxon>Clostridium</taxon>
    </lineage>
</organism>
<evidence type="ECO:0000313" key="8">
    <source>
        <dbReference type="EMBL" id="APM41203.1"/>
    </source>
</evidence>
<feature type="transmembrane region" description="Helical" evidence="6">
    <location>
        <begin position="346"/>
        <end position="368"/>
    </location>
</feature>
<feature type="transmembrane region" description="Helical" evidence="6">
    <location>
        <begin position="269"/>
        <end position="296"/>
    </location>
</feature>
<evidence type="ECO:0000256" key="4">
    <source>
        <dbReference type="ARBA" id="ARBA00022989"/>
    </source>
</evidence>
<evidence type="ECO:0000256" key="3">
    <source>
        <dbReference type="ARBA" id="ARBA00022692"/>
    </source>
</evidence>
<feature type="transmembrane region" description="Helical" evidence="6">
    <location>
        <begin position="401"/>
        <end position="421"/>
    </location>
</feature>
<keyword evidence="4 6" id="KW-1133">Transmembrane helix</keyword>
<dbReference type="InterPro" id="IPR004477">
    <property type="entry name" value="ComEC_N"/>
</dbReference>
<dbReference type="PANTHER" id="PTHR30619:SF1">
    <property type="entry name" value="RECOMBINATION PROTEIN 2"/>
    <property type="match status" value="1"/>
</dbReference>
<dbReference type="Proteomes" id="UP000184604">
    <property type="component" value="Chromosome"/>
</dbReference>
<reference evidence="8 9" key="1">
    <citation type="submission" date="2016-12" db="EMBL/GenBank/DDBJ databases">
        <title>Complete genome sequence of Clostridium kluyveri JZZ isolated from the pit mud of a Chinese flavor liquor-making factory.</title>
        <authorList>
            <person name="Wang Y."/>
        </authorList>
    </citation>
    <scope>NUCLEOTIDE SEQUENCE [LARGE SCALE GENOMIC DNA]</scope>
    <source>
        <strain evidence="8 9">JZZ</strain>
    </source>
</reference>